<dbReference type="HOGENOM" id="CLU_028808_3_1_0"/>
<evidence type="ECO:0000256" key="4">
    <source>
        <dbReference type="ARBA" id="ARBA00022989"/>
    </source>
</evidence>
<feature type="transmembrane region" description="Helical" evidence="7">
    <location>
        <begin position="224"/>
        <end position="246"/>
    </location>
</feature>
<organism evidence="8 9">
    <name type="scientific">Thermovibrio ammonificans (strain DSM 15698 / JCM 12110 / HB-1)</name>
    <dbReference type="NCBI Taxonomy" id="648996"/>
    <lineage>
        <taxon>Bacteria</taxon>
        <taxon>Pseudomonadati</taxon>
        <taxon>Aquificota</taxon>
        <taxon>Aquificia</taxon>
        <taxon>Desulfurobacteriales</taxon>
        <taxon>Desulfurobacteriaceae</taxon>
        <taxon>Thermovibrio</taxon>
    </lineage>
</organism>
<feature type="transmembrane region" description="Helical" evidence="7">
    <location>
        <begin position="138"/>
        <end position="156"/>
    </location>
</feature>
<dbReference type="Proteomes" id="UP000006362">
    <property type="component" value="Chromosome"/>
</dbReference>
<keyword evidence="6" id="KW-0813">Transport</keyword>
<dbReference type="InterPro" id="IPR037294">
    <property type="entry name" value="ABC_BtuC-like"/>
</dbReference>
<feature type="transmembrane region" description="Helical" evidence="7">
    <location>
        <begin position="97"/>
        <end position="118"/>
    </location>
</feature>
<reference evidence="8" key="1">
    <citation type="submission" date="2011-01" db="EMBL/GenBank/DDBJ databases">
        <title>Complete sequence of chromosome of Thermovibrio ammonificans HB-1.</title>
        <authorList>
            <consortium name="US DOE Joint Genome Institute"/>
            <person name="Lucas S."/>
            <person name="Copeland A."/>
            <person name="Lapidus A."/>
            <person name="Cheng J.-F."/>
            <person name="Goodwin L."/>
            <person name="Pitluck S."/>
            <person name="Davenport K."/>
            <person name="Detter J.C."/>
            <person name="Han C."/>
            <person name="Tapia R."/>
            <person name="Land M."/>
            <person name="Hauser L."/>
            <person name="Kyrpides N."/>
            <person name="Ivanova N."/>
            <person name="Ovchinnikova G."/>
            <person name="Vetriani C."/>
            <person name="Woyke T."/>
        </authorList>
    </citation>
    <scope>NUCLEOTIDE SEQUENCE [LARGE SCALE GENOMIC DNA]</scope>
    <source>
        <strain evidence="8">HB-1</strain>
    </source>
</reference>
<evidence type="ECO:0000256" key="7">
    <source>
        <dbReference type="SAM" id="Phobius"/>
    </source>
</evidence>
<comment type="subcellular location">
    <subcellularLocation>
        <location evidence="6">Cell membrane</location>
        <topology evidence="6">Multi-pass membrane protein</topology>
    </subcellularLocation>
    <subcellularLocation>
        <location evidence="1">Membrane</location>
        <topology evidence="1">Multi-pass membrane protein</topology>
    </subcellularLocation>
</comment>
<dbReference type="GO" id="GO:0043190">
    <property type="term" value="C:ATP-binding cassette (ABC) transporter complex"/>
    <property type="evidence" value="ECO:0007669"/>
    <property type="project" value="InterPro"/>
</dbReference>
<keyword evidence="5 7" id="KW-0472">Membrane</keyword>
<evidence type="ECO:0000313" key="9">
    <source>
        <dbReference type="Proteomes" id="UP000006362"/>
    </source>
</evidence>
<name>E8T673_THEA1</name>
<dbReference type="GO" id="GO:0055085">
    <property type="term" value="P:transmembrane transport"/>
    <property type="evidence" value="ECO:0007669"/>
    <property type="project" value="InterPro"/>
</dbReference>
<evidence type="ECO:0000256" key="6">
    <source>
        <dbReference type="RuleBase" id="RU003943"/>
    </source>
</evidence>
<dbReference type="eggNOG" id="COG1108">
    <property type="taxonomic scope" value="Bacteria"/>
</dbReference>
<dbReference type="InterPro" id="IPR001626">
    <property type="entry name" value="ABC_TroCD"/>
</dbReference>
<dbReference type="PANTHER" id="PTHR30477">
    <property type="entry name" value="ABC-TRANSPORTER METAL-BINDING PROTEIN"/>
    <property type="match status" value="1"/>
</dbReference>
<dbReference type="AlphaFoldDB" id="E8T673"/>
<dbReference type="GO" id="GO:0010043">
    <property type="term" value="P:response to zinc ion"/>
    <property type="evidence" value="ECO:0007669"/>
    <property type="project" value="TreeGrafter"/>
</dbReference>
<feature type="transmembrane region" description="Helical" evidence="7">
    <location>
        <begin position="176"/>
        <end position="193"/>
    </location>
</feature>
<evidence type="ECO:0000256" key="3">
    <source>
        <dbReference type="ARBA" id="ARBA00022692"/>
    </source>
</evidence>
<dbReference type="RefSeq" id="WP_013537443.1">
    <property type="nucleotide sequence ID" value="NC_014926.1"/>
</dbReference>
<keyword evidence="9" id="KW-1185">Reference proteome</keyword>
<gene>
    <name evidence="8" type="ordered locus">Theam_0689</name>
</gene>
<feature type="transmembrane region" description="Helical" evidence="7">
    <location>
        <begin position="199"/>
        <end position="217"/>
    </location>
</feature>
<evidence type="ECO:0000256" key="2">
    <source>
        <dbReference type="ARBA" id="ARBA00008034"/>
    </source>
</evidence>
<protein>
    <submittedName>
        <fullName evidence="8">ABC-3 protein</fullName>
    </submittedName>
</protein>
<accession>E8T673</accession>
<feature type="transmembrane region" description="Helical" evidence="7">
    <location>
        <begin position="44"/>
        <end position="62"/>
    </location>
</feature>
<dbReference type="STRING" id="648996.Theam_0689"/>
<evidence type="ECO:0000256" key="5">
    <source>
        <dbReference type="ARBA" id="ARBA00023136"/>
    </source>
</evidence>
<evidence type="ECO:0000256" key="1">
    <source>
        <dbReference type="ARBA" id="ARBA00004141"/>
    </source>
</evidence>
<feature type="transmembrane region" description="Helical" evidence="7">
    <location>
        <begin position="252"/>
        <end position="269"/>
    </location>
</feature>
<comment type="similarity">
    <text evidence="2 6">Belongs to the ABC-3 integral membrane protein family.</text>
</comment>
<feature type="transmembrane region" description="Helical" evidence="7">
    <location>
        <begin position="68"/>
        <end position="85"/>
    </location>
</feature>
<dbReference type="OrthoDB" id="9798540at2"/>
<dbReference type="EMBL" id="CP002444">
    <property type="protein sequence ID" value="ADU96657.1"/>
    <property type="molecule type" value="Genomic_DNA"/>
</dbReference>
<proteinExistence type="inferred from homology"/>
<keyword evidence="3 6" id="KW-0812">Transmembrane</keyword>
<dbReference type="Gene3D" id="1.10.3470.10">
    <property type="entry name" value="ABC transporter involved in vitamin B12 uptake, BtuC"/>
    <property type="match status" value="1"/>
</dbReference>
<dbReference type="Pfam" id="PF00950">
    <property type="entry name" value="ABC-3"/>
    <property type="match status" value="1"/>
</dbReference>
<dbReference type="PANTHER" id="PTHR30477:SF0">
    <property type="entry name" value="METAL TRANSPORT SYSTEM MEMBRANE PROTEIN TM_0125-RELATED"/>
    <property type="match status" value="1"/>
</dbReference>
<keyword evidence="4 7" id="KW-1133">Transmembrane helix</keyword>
<dbReference type="KEGG" id="tam:Theam_0689"/>
<sequence>MFELHNPLEFLAYDFGVKALFASVFAGITCSALGSYVVIRRMSFAGAGLAHVAFAGVAFGFLVGISPLLSALLFSLVAAVVIWHLQERKNLHFDVGMGVIFATSMAVAVIAMSFSGVYGSQVLSYLFGSPLAVEWSDLLSLFLLFAATAAFISLYWRELWLTVFSAEIAKASGYRVELITLLLNLLVAAVVTLSMRAVGALLVFSLLVVPAASAYRLSKSFKGYFLLSVAFGFLSGLLGILVSFTLDAPSGASITIVAFLLFLVAAVMGE</sequence>
<feature type="transmembrane region" description="Helical" evidence="7">
    <location>
        <begin position="20"/>
        <end position="39"/>
    </location>
</feature>
<dbReference type="SUPFAM" id="SSF81345">
    <property type="entry name" value="ABC transporter involved in vitamin B12 uptake, BtuC"/>
    <property type="match status" value="1"/>
</dbReference>
<evidence type="ECO:0000313" key="8">
    <source>
        <dbReference type="EMBL" id="ADU96657.1"/>
    </source>
</evidence>